<comment type="caution">
    <text evidence="1">The sequence shown here is derived from an EMBL/GenBank/DDBJ whole genome shotgun (WGS) entry which is preliminary data.</text>
</comment>
<dbReference type="PANTHER" id="PTHR42110">
    <property type="entry name" value="L-ASPARAGINASE, PUTATIVE (AFU_ORTHOLOGUE AFUA_3G11890)-RELATED"/>
    <property type="match status" value="1"/>
</dbReference>
<gene>
    <name evidence="1" type="ORF">KME15_21505</name>
</gene>
<name>A0A951QEV8_9CYAN</name>
<accession>A0A951QEV8</accession>
<evidence type="ECO:0000313" key="1">
    <source>
        <dbReference type="EMBL" id="MBW4661259.1"/>
    </source>
</evidence>
<protein>
    <submittedName>
        <fullName evidence="1">Asparaginase</fullName>
    </submittedName>
</protein>
<dbReference type="AlphaFoldDB" id="A0A951QEV8"/>
<sequence length="318" mass="34898">MTRGKRTIQTAELQVRLLREGIIESTHRVQAVVSDSRGRVLSVAGNPETSTFIRSALKPFQALAVANTGTLERFGLTDRDLAVMCSSHQGTVDQARQVFNILWRCDVEPTALQCPVPPGKRSPLEHNCSGKHAGMLAVCRQCNFPTSNYLQRNHPVQRLIVTKMAELLKMPPEEFIYAHDDCGAPTYFMQLGQMATLYAQLGSGDSVDMERIVRAMTHHPSLISGEGQFDTELMRFAEGELVSKAGAEGIQCVARVGQGLGLAIKATDGAKRAKHAIAIHLLKQMGWITPTIAETLTETFMTLGNFKRLEVLGELAMP</sequence>
<proteinExistence type="predicted"/>
<dbReference type="Proteomes" id="UP000757435">
    <property type="component" value="Unassembled WGS sequence"/>
</dbReference>
<reference evidence="1" key="2">
    <citation type="journal article" date="2022" name="Microbiol. Resour. Announc.">
        <title>Metagenome Sequencing to Explore Phylogenomics of Terrestrial Cyanobacteria.</title>
        <authorList>
            <person name="Ward R.D."/>
            <person name="Stajich J.E."/>
            <person name="Johansen J.R."/>
            <person name="Huntemann M."/>
            <person name="Clum A."/>
            <person name="Foster B."/>
            <person name="Foster B."/>
            <person name="Roux S."/>
            <person name="Palaniappan K."/>
            <person name="Varghese N."/>
            <person name="Mukherjee S."/>
            <person name="Reddy T.B.K."/>
            <person name="Daum C."/>
            <person name="Copeland A."/>
            <person name="Chen I.A."/>
            <person name="Ivanova N.N."/>
            <person name="Kyrpides N.C."/>
            <person name="Shapiro N."/>
            <person name="Eloe-Fadrosh E.A."/>
            <person name="Pietrasiak N."/>
        </authorList>
    </citation>
    <scope>NUCLEOTIDE SEQUENCE</scope>
    <source>
        <strain evidence="1">UHER 2000/2452</strain>
    </source>
</reference>
<organism evidence="1 2">
    <name type="scientific">Drouetiella hepatica Uher 2000/2452</name>
    <dbReference type="NCBI Taxonomy" id="904376"/>
    <lineage>
        <taxon>Bacteria</taxon>
        <taxon>Bacillati</taxon>
        <taxon>Cyanobacteriota</taxon>
        <taxon>Cyanophyceae</taxon>
        <taxon>Oculatellales</taxon>
        <taxon>Oculatellaceae</taxon>
        <taxon>Drouetiella</taxon>
    </lineage>
</organism>
<reference evidence="1" key="1">
    <citation type="submission" date="2021-05" db="EMBL/GenBank/DDBJ databases">
        <authorList>
            <person name="Pietrasiak N."/>
            <person name="Ward R."/>
            <person name="Stajich J.E."/>
            <person name="Kurbessoian T."/>
        </authorList>
    </citation>
    <scope>NUCLEOTIDE SEQUENCE</scope>
    <source>
        <strain evidence="1">UHER 2000/2452</strain>
    </source>
</reference>
<dbReference type="EMBL" id="JAHHHD010000033">
    <property type="protein sequence ID" value="MBW4661259.1"/>
    <property type="molecule type" value="Genomic_DNA"/>
</dbReference>
<evidence type="ECO:0000313" key="2">
    <source>
        <dbReference type="Proteomes" id="UP000757435"/>
    </source>
</evidence>
<dbReference type="Pfam" id="PF06089">
    <property type="entry name" value="Asparaginase_II"/>
    <property type="match status" value="1"/>
</dbReference>
<dbReference type="InterPro" id="IPR010349">
    <property type="entry name" value="Asparaginase_II"/>
</dbReference>
<dbReference type="PANTHER" id="PTHR42110:SF1">
    <property type="entry name" value="L-ASPARAGINASE, PUTATIVE (AFU_ORTHOLOGUE AFUA_3G11890)-RELATED"/>
    <property type="match status" value="1"/>
</dbReference>